<proteinExistence type="inferred from homology"/>
<keyword evidence="6" id="KW-0520">NAD</keyword>
<comment type="subcellular location">
    <subcellularLocation>
        <location evidence="6">Cell membrane</location>
        <topology evidence="6">Multi-pass membrane protein</topology>
    </subcellularLocation>
    <subcellularLocation>
        <location evidence="1">Membrane</location>
        <topology evidence="1">Multi-pass membrane protein</topology>
    </subcellularLocation>
</comment>
<evidence type="ECO:0000256" key="4">
    <source>
        <dbReference type="ARBA" id="ARBA00022989"/>
    </source>
</evidence>
<name>A0AAP0LGK7_9MAGN</name>
<evidence type="ECO:0000256" key="1">
    <source>
        <dbReference type="ARBA" id="ARBA00004141"/>
    </source>
</evidence>
<feature type="transmembrane region" description="Helical" evidence="7">
    <location>
        <begin position="31"/>
        <end position="51"/>
    </location>
</feature>
<evidence type="ECO:0000256" key="6">
    <source>
        <dbReference type="RuleBase" id="RU000471"/>
    </source>
</evidence>
<dbReference type="GO" id="GO:0009060">
    <property type="term" value="P:aerobic respiration"/>
    <property type="evidence" value="ECO:0007669"/>
    <property type="project" value="TreeGrafter"/>
</dbReference>
<dbReference type="PANTHER" id="PTHR11432">
    <property type="entry name" value="NADH DEHYDROGENASE SUBUNIT 1"/>
    <property type="match status" value="1"/>
</dbReference>
<sequence>MAPMATFMLSLVTRAVVPFYYGMVLSDPNIRLLYLFAISSLGVYGIIRAGITDLEAPSSIRLELNENNWSVKGRLKDKKWKRRQSLDAINLSSSGNAIKSLFHAAYSVFGLTIDSIATRAYSFLCKRAFDAYSFLNKGKKKRAKTSTTPVAEKAPTPSAFSEIAAETASYIAPIPYPSSGTKIATSLRLAYD</sequence>
<dbReference type="PANTHER" id="PTHR11432:SF3">
    <property type="entry name" value="NADH-UBIQUINONE OXIDOREDUCTASE CHAIN 1"/>
    <property type="match status" value="1"/>
</dbReference>
<dbReference type="GO" id="GO:0005886">
    <property type="term" value="C:plasma membrane"/>
    <property type="evidence" value="ECO:0007669"/>
    <property type="project" value="UniProtKB-SubCell"/>
</dbReference>
<comment type="similarity">
    <text evidence="2 6">Belongs to the complex I subunit 1 family.</text>
</comment>
<evidence type="ECO:0000313" key="8">
    <source>
        <dbReference type="EMBL" id="KAK9169260.1"/>
    </source>
</evidence>
<keyword evidence="4 7" id="KW-1133">Transmembrane helix</keyword>
<organism evidence="8 9">
    <name type="scientific">Stephania yunnanensis</name>
    <dbReference type="NCBI Taxonomy" id="152371"/>
    <lineage>
        <taxon>Eukaryota</taxon>
        <taxon>Viridiplantae</taxon>
        <taxon>Streptophyta</taxon>
        <taxon>Embryophyta</taxon>
        <taxon>Tracheophyta</taxon>
        <taxon>Spermatophyta</taxon>
        <taxon>Magnoliopsida</taxon>
        <taxon>Ranunculales</taxon>
        <taxon>Menispermaceae</taxon>
        <taxon>Menispermoideae</taxon>
        <taxon>Cissampelideae</taxon>
        <taxon>Stephania</taxon>
    </lineage>
</organism>
<evidence type="ECO:0000256" key="5">
    <source>
        <dbReference type="ARBA" id="ARBA00023136"/>
    </source>
</evidence>
<dbReference type="Proteomes" id="UP001420932">
    <property type="component" value="Unassembled WGS sequence"/>
</dbReference>
<keyword evidence="5 7" id="KW-0472">Membrane</keyword>
<evidence type="ECO:0000256" key="7">
    <source>
        <dbReference type="SAM" id="Phobius"/>
    </source>
</evidence>
<gene>
    <name evidence="8" type="ORF">Syun_001400</name>
</gene>
<evidence type="ECO:0000313" key="9">
    <source>
        <dbReference type="Proteomes" id="UP001420932"/>
    </source>
</evidence>
<dbReference type="AlphaFoldDB" id="A0AAP0LGK7"/>
<reference evidence="8 9" key="1">
    <citation type="submission" date="2024-01" db="EMBL/GenBank/DDBJ databases">
        <title>Genome assemblies of Stephania.</title>
        <authorList>
            <person name="Yang L."/>
        </authorList>
    </citation>
    <scope>NUCLEOTIDE SEQUENCE [LARGE SCALE GENOMIC DNA]</scope>
    <source>
        <strain evidence="8">YNDBR</strain>
        <tissue evidence="8">Leaf</tissue>
    </source>
</reference>
<accession>A0AAP0LGK7</accession>
<keyword evidence="9" id="KW-1185">Reference proteome</keyword>
<dbReference type="EMBL" id="JBBNAF010000001">
    <property type="protein sequence ID" value="KAK9169260.1"/>
    <property type="molecule type" value="Genomic_DNA"/>
</dbReference>
<protein>
    <submittedName>
        <fullName evidence="8">Uncharacterized protein</fullName>
    </submittedName>
</protein>
<dbReference type="InterPro" id="IPR001694">
    <property type="entry name" value="NADH_UbQ_OxRdtase_su1/FPO"/>
</dbReference>
<dbReference type="GO" id="GO:0003954">
    <property type="term" value="F:NADH dehydrogenase activity"/>
    <property type="evidence" value="ECO:0007669"/>
    <property type="project" value="TreeGrafter"/>
</dbReference>
<dbReference type="Pfam" id="PF00146">
    <property type="entry name" value="NADHdh"/>
    <property type="match status" value="1"/>
</dbReference>
<keyword evidence="3 6" id="KW-0812">Transmembrane</keyword>
<comment type="caution">
    <text evidence="8">The sequence shown here is derived from an EMBL/GenBank/DDBJ whole genome shotgun (WGS) entry which is preliminary data.</text>
</comment>
<evidence type="ECO:0000256" key="3">
    <source>
        <dbReference type="ARBA" id="ARBA00022692"/>
    </source>
</evidence>
<evidence type="ECO:0000256" key="2">
    <source>
        <dbReference type="ARBA" id="ARBA00010535"/>
    </source>
</evidence>